<dbReference type="SUPFAM" id="SSF48403">
    <property type="entry name" value="Ankyrin repeat"/>
    <property type="match status" value="1"/>
</dbReference>
<dbReference type="PANTHER" id="PTHR24198:SF165">
    <property type="entry name" value="ANKYRIN REPEAT-CONTAINING PROTEIN-RELATED"/>
    <property type="match status" value="1"/>
</dbReference>
<feature type="chain" id="PRO_5012973681" evidence="4">
    <location>
        <begin position="21"/>
        <end position="149"/>
    </location>
</feature>
<accession>A0A1L9VH75</accession>
<reference evidence="6" key="1">
    <citation type="journal article" date="2017" name="Genome Biol.">
        <title>Comparative genomics reveals high biological diversity and specific adaptations in the industrially and medically important fungal genus Aspergillus.</title>
        <authorList>
            <person name="de Vries R.P."/>
            <person name="Riley R."/>
            <person name="Wiebenga A."/>
            <person name="Aguilar-Osorio G."/>
            <person name="Amillis S."/>
            <person name="Uchima C.A."/>
            <person name="Anderluh G."/>
            <person name="Asadollahi M."/>
            <person name="Askin M."/>
            <person name="Barry K."/>
            <person name="Battaglia E."/>
            <person name="Bayram O."/>
            <person name="Benocci T."/>
            <person name="Braus-Stromeyer S.A."/>
            <person name="Caldana C."/>
            <person name="Canovas D."/>
            <person name="Cerqueira G.C."/>
            <person name="Chen F."/>
            <person name="Chen W."/>
            <person name="Choi C."/>
            <person name="Clum A."/>
            <person name="Dos Santos R.A."/>
            <person name="Damasio A.R."/>
            <person name="Diallinas G."/>
            <person name="Emri T."/>
            <person name="Fekete E."/>
            <person name="Flipphi M."/>
            <person name="Freyberg S."/>
            <person name="Gallo A."/>
            <person name="Gournas C."/>
            <person name="Habgood R."/>
            <person name="Hainaut M."/>
            <person name="Harispe M.L."/>
            <person name="Henrissat B."/>
            <person name="Hilden K.S."/>
            <person name="Hope R."/>
            <person name="Hossain A."/>
            <person name="Karabika E."/>
            <person name="Karaffa L."/>
            <person name="Karanyi Z."/>
            <person name="Krasevec N."/>
            <person name="Kuo A."/>
            <person name="Kusch H."/>
            <person name="LaButti K."/>
            <person name="Lagendijk E.L."/>
            <person name="Lapidus A."/>
            <person name="Levasseur A."/>
            <person name="Lindquist E."/>
            <person name="Lipzen A."/>
            <person name="Logrieco A.F."/>
            <person name="MacCabe A."/>
            <person name="Maekelae M.R."/>
            <person name="Malavazi I."/>
            <person name="Melin P."/>
            <person name="Meyer V."/>
            <person name="Mielnichuk N."/>
            <person name="Miskei M."/>
            <person name="Molnar A.P."/>
            <person name="Mule G."/>
            <person name="Ngan C.Y."/>
            <person name="Orejas M."/>
            <person name="Orosz E."/>
            <person name="Ouedraogo J.P."/>
            <person name="Overkamp K.M."/>
            <person name="Park H.-S."/>
            <person name="Perrone G."/>
            <person name="Piumi F."/>
            <person name="Punt P.J."/>
            <person name="Ram A.F."/>
            <person name="Ramon A."/>
            <person name="Rauscher S."/>
            <person name="Record E."/>
            <person name="Riano-Pachon D.M."/>
            <person name="Robert V."/>
            <person name="Roehrig J."/>
            <person name="Ruller R."/>
            <person name="Salamov A."/>
            <person name="Salih N.S."/>
            <person name="Samson R.A."/>
            <person name="Sandor E."/>
            <person name="Sanguinetti M."/>
            <person name="Schuetze T."/>
            <person name="Sepcic K."/>
            <person name="Shelest E."/>
            <person name="Sherlock G."/>
            <person name="Sophianopoulou V."/>
            <person name="Squina F.M."/>
            <person name="Sun H."/>
            <person name="Susca A."/>
            <person name="Todd R.B."/>
            <person name="Tsang A."/>
            <person name="Unkles S.E."/>
            <person name="van de Wiele N."/>
            <person name="van Rossen-Uffink D."/>
            <person name="Oliveira J.V."/>
            <person name="Vesth T.C."/>
            <person name="Visser J."/>
            <person name="Yu J.-H."/>
            <person name="Zhou M."/>
            <person name="Andersen M.R."/>
            <person name="Archer D.B."/>
            <person name="Baker S.E."/>
            <person name="Benoit I."/>
            <person name="Brakhage A.A."/>
            <person name="Braus G.H."/>
            <person name="Fischer R."/>
            <person name="Frisvad J.C."/>
            <person name="Goldman G.H."/>
            <person name="Houbraken J."/>
            <person name="Oakley B."/>
            <person name="Pocsi I."/>
            <person name="Scazzocchio C."/>
            <person name="Seiboth B."/>
            <person name="vanKuyk P.A."/>
            <person name="Wortman J."/>
            <person name="Dyer P.S."/>
            <person name="Grigoriev I.V."/>
        </authorList>
    </citation>
    <scope>NUCLEOTIDE SEQUENCE [LARGE SCALE GENOMIC DNA]</scope>
    <source>
        <strain evidence="6">CBS 516.65</strain>
    </source>
</reference>
<dbReference type="Proteomes" id="UP000184300">
    <property type="component" value="Unassembled WGS sequence"/>
</dbReference>
<keyword evidence="6" id="KW-1185">Reference proteome</keyword>
<dbReference type="VEuPathDB" id="FungiDB:ASPGLDRAFT_48604"/>
<dbReference type="STRING" id="1160497.A0A1L9VH75"/>
<dbReference type="EMBL" id="KV878900">
    <property type="protein sequence ID" value="OJJ83215.1"/>
    <property type="molecule type" value="Genomic_DNA"/>
</dbReference>
<dbReference type="Gene3D" id="1.25.40.20">
    <property type="entry name" value="Ankyrin repeat-containing domain"/>
    <property type="match status" value="1"/>
</dbReference>
<keyword evidence="2 3" id="KW-0040">ANK repeat</keyword>
<evidence type="ECO:0000256" key="3">
    <source>
        <dbReference type="PROSITE-ProRule" id="PRU00023"/>
    </source>
</evidence>
<evidence type="ECO:0000313" key="6">
    <source>
        <dbReference type="Proteomes" id="UP000184300"/>
    </source>
</evidence>
<organism evidence="5 6">
    <name type="scientific">Aspergillus glaucus CBS 516.65</name>
    <dbReference type="NCBI Taxonomy" id="1160497"/>
    <lineage>
        <taxon>Eukaryota</taxon>
        <taxon>Fungi</taxon>
        <taxon>Dikarya</taxon>
        <taxon>Ascomycota</taxon>
        <taxon>Pezizomycotina</taxon>
        <taxon>Eurotiomycetes</taxon>
        <taxon>Eurotiomycetidae</taxon>
        <taxon>Eurotiales</taxon>
        <taxon>Aspergillaceae</taxon>
        <taxon>Aspergillus</taxon>
        <taxon>Aspergillus subgen. Aspergillus</taxon>
    </lineage>
</organism>
<feature type="repeat" description="ANK" evidence="3">
    <location>
        <begin position="102"/>
        <end position="134"/>
    </location>
</feature>
<dbReference type="SMART" id="SM00248">
    <property type="entry name" value="ANK"/>
    <property type="match status" value="2"/>
</dbReference>
<evidence type="ECO:0000256" key="2">
    <source>
        <dbReference type="ARBA" id="ARBA00023043"/>
    </source>
</evidence>
<protein>
    <submittedName>
        <fullName evidence="5">Uncharacterized protein</fullName>
    </submittedName>
</protein>
<dbReference type="InterPro" id="IPR002110">
    <property type="entry name" value="Ankyrin_rpt"/>
</dbReference>
<evidence type="ECO:0000313" key="5">
    <source>
        <dbReference type="EMBL" id="OJJ83215.1"/>
    </source>
</evidence>
<dbReference type="Pfam" id="PF13857">
    <property type="entry name" value="Ank_5"/>
    <property type="match status" value="1"/>
</dbReference>
<dbReference type="GeneID" id="34463191"/>
<gene>
    <name evidence="5" type="ORF">ASPGLDRAFT_48604</name>
</gene>
<dbReference type="AlphaFoldDB" id="A0A1L9VH75"/>
<proteinExistence type="predicted"/>
<keyword evidence="4" id="KW-0732">Signal</keyword>
<keyword evidence="1" id="KW-0677">Repeat</keyword>
<sequence>MSMLKLPCELLLLIARQLECEDLNALLQCHSYLYSSLTEYLYYCNVHHHGTSALFWAATSGSKVTLQHILDVGANVRWESRYWACSKSSPGGIHLRHRAEGMKEHPISYAASHGHAEIVTKLLDQGVDINYQDLDGLSPLALAACGGAF</sequence>
<evidence type="ECO:0000256" key="4">
    <source>
        <dbReference type="SAM" id="SignalP"/>
    </source>
</evidence>
<dbReference type="InterPro" id="IPR036770">
    <property type="entry name" value="Ankyrin_rpt-contain_sf"/>
</dbReference>
<name>A0A1L9VH75_ASPGL</name>
<dbReference type="OrthoDB" id="4772757at2759"/>
<evidence type="ECO:0000256" key="1">
    <source>
        <dbReference type="ARBA" id="ARBA00022737"/>
    </source>
</evidence>
<dbReference type="PANTHER" id="PTHR24198">
    <property type="entry name" value="ANKYRIN REPEAT AND PROTEIN KINASE DOMAIN-CONTAINING PROTEIN"/>
    <property type="match status" value="1"/>
</dbReference>
<dbReference type="PROSITE" id="PS50297">
    <property type="entry name" value="ANK_REP_REGION"/>
    <property type="match status" value="1"/>
</dbReference>
<dbReference type="PROSITE" id="PS50088">
    <property type="entry name" value="ANK_REPEAT"/>
    <property type="match status" value="1"/>
</dbReference>
<dbReference type="RefSeq" id="XP_022399913.1">
    <property type="nucleotide sequence ID" value="XM_022546930.1"/>
</dbReference>
<feature type="signal peptide" evidence="4">
    <location>
        <begin position="1"/>
        <end position="20"/>
    </location>
</feature>